<dbReference type="EMBL" id="WUAV01000002">
    <property type="protein sequence ID" value="KAF1765044.1"/>
    <property type="molecule type" value="Genomic_DNA"/>
</dbReference>
<protein>
    <submittedName>
        <fullName evidence="2">Uncharacterized protein</fullName>
    </submittedName>
</protein>
<evidence type="ECO:0000313" key="3">
    <source>
        <dbReference type="Proteomes" id="UP000483820"/>
    </source>
</evidence>
<accession>A0A6A5HDX7</accession>
<proteinExistence type="predicted"/>
<feature type="region of interest" description="Disordered" evidence="1">
    <location>
        <begin position="48"/>
        <end position="70"/>
    </location>
</feature>
<gene>
    <name evidence="2" type="ORF">GCK72_004995</name>
</gene>
<evidence type="ECO:0000256" key="1">
    <source>
        <dbReference type="SAM" id="MobiDB-lite"/>
    </source>
</evidence>
<evidence type="ECO:0000313" key="2">
    <source>
        <dbReference type="EMBL" id="KAF1765044.1"/>
    </source>
</evidence>
<organism evidence="2 3">
    <name type="scientific">Caenorhabditis remanei</name>
    <name type="common">Caenorhabditis vulgaris</name>
    <dbReference type="NCBI Taxonomy" id="31234"/>
    <lineage>
        <taxon>Eukaryota</taxon>
        <taxon>Metazoa</taxon>
        <taxon>Ecdysozoa</taxon>
        <taxon>Nematoda</taxon>
        <taxon>Chromadorea</taxon>
        <taxon>Rhabditida</taxon>
        <taxon>Rhabditina</taxon>
        <taxon>Rhabditomorpha</taxon>
        <taxon>Rhabditoidea</taxon>
        <taxon>Rhabditidae</taxon>
        <taxon>Peloderinae</taxon>
        <taxon>Caenorhabditis</taxon>
    </lineage>
</organism>
<dbReference type="KEGG" id="crq:GCK72_004995"/>
<dbReference type="Proteomes" id="UP000483820">
    <property type="component" value="Chromosome II"/>
</dbReference>
<dbReference type="CTD" id="78774028"/>
<sequence>MCQKVASHLTKETHKTTEKKKKKTSLFHGRNVSESKCYGSFFKIQSKKKKTSSRTKYEKEEEEVTEDPFLPTGKTKVGTHFDLIYHLVLPPSVADSPFFSSFSP</sequence>
<dbReference type="RefSeq" id="XP_053589172.1">
    <property type="nucleotide sequence ID" value="XM_053724978.1"/>
</dbReference>
<name>A0A6A5HDX7_CAERE</name>
<comment type="caution">
    <text evidence="2">The sequence shown here is derived from an EMBL/GenBank/DDBJ whole genome shotgun (WGS) entry which is preliminary data.</text>
</comment>
<dbReference type="AlphaFoldDB" id="A0A6A5HDX7"/>
<reference evidence="2 3" key="1">
    <citation type="submission" date="2019-12" db="EMBL/GenBank/DDBJ databases">
        <title>Chromosome-level assembly of the Caenorhabditis remanei genome.</title>
        <authorList>
            <person name="Teterina A.A."/>
            <person name="Willis J.H."/>
            <person name="Phillips P.C."/>
        </authorList>
    </citation>
    <scope>NUCLEOTIDE SEQUENCE [LARGE SCALE GENOMIC DNA]</scope>
    <source>
        <strain evidence="2 3">PX506</strain>
        <tissue evidence="2">Whole organism</tissue>
    </source>
</reference>
<dbReference type="GeneID" id="78774028"/>
<feature type="region of interest" description="Disordered" evidence="1">
    <location>
        <begin position="1"/>
        <end position="26"/>
    </location>
</feature>